<feature type="domain" description="DUF1985" evidence="2">
    <location>
        <begin position="67"/>
        <end position="117"/>
    </location>
</feature>
<dbReference type="InterPro" id="IPR015410">
    <property type="entry name" value="DUF1985"/>
</dbReference>
<evidence type="ECO:0000313" key="3">
    <source>
        <dbReference type="EMBL" id="CAA2997842.1"/>
    </source>
</evidence>
<reference evidence="3 4" key="1">
    <citation type="submission" date="2019-12" db="EMBL/GenBank/DDBJ databases">
        <authorList>
            <person name="Alioto T."/>
            <person name="Alioto T."/>
            <person name="Gomez Garrido J."/>
        </authorList>
    </citation>
    <scope>NUCLEOTIDE SEQUENCE [LARGE SCALE GENOMIC DNA]</scope>
</reference>
<evidence type="ECO:0000313" key="4">
    <source>
        <dbReference type="Proteomes" id="UP000594638"/>
    </source>
</evidence>
<sequence length="305" mass="34645">MEFEFRIPEDARLRAHISQRNNLKYVKIVMNHFDEQQRQDFRNSPLGYLVEVLDIQFSAQQIQQLVFRTVRTDKVNELWFNVQGHLMRFDLQEYALVTGLRCGVFPEGDDFDRLLQRTRRLLHGFRGSWARKFQKAKRRQEKKITYTIHDFPIFMQLHVYATLRPTDAEAEQPYFSTLVSYDDPPVPVLDDIARTIVASQFNASYANSRNGRQSARKGSDDGVARGGSGNDEMSGDDDGDGQLGSDRDSDDIEDTVEGVDDRSSDGEDTRRGQIGTSSTPREPQVTSPVQGPTMETRAVGTSGQA</sequence>
<dbReference type="PANTHER" id="PTHR48449:SF1">
    <property type="entry name" value="DUF1985 DOMAIN-CONTAINING PROTEIN"/>
    <property type="match status" value="1"/>
</dbReference>
<proteinExistence type="predicted"/>
<dbReference type="Pfam" id="PF09331">
    <property type="entry name" value="DUF1985"/>
    <property type="match status" value="1"/>
</dbReference>
<dbReference type="EMBL" id="CACTIH010005570">
    <property type="protein sequence ID" value="CAA2997842.1"/>
    <property type="molecule type" value="Genomic_DNA"/>
</dbReference>
<organism evidence="3 4">
    <name type="scientific">Olea europaea subsp. europaea</name>
    <dbReference type="NCBI Taxonomy" id="158383"/>
    <lineage>
        <taxon>Eukaryota</taxon>
        <taxon>Viridiplantae</taxon>
        <taxon>Streptophyta</taxon>
        <taxon>Embryophyta</taxon>
        <taxon>Tracheophyta</taxon>
        <taxon>Spermatophyta</taxon>
        <taxon>Magnoliopsida</taxon>
        <taxon>eudicotyledons</taxon>
        <taxon>Gunneridae</taxon>
        <taxon>Pentapetalae</taxon>
        <taxon>asterids</taxon>
        <taxon>lamiids</taxon>
        <taxon>Lamiales</taxon>
        <taxon>Oleaceae</taxon>
        <taxon>Oleeae</taxon>
        <taxon>Olea</taxon>
    </lineage>
</organism>
<evidence type="ECO:0000259" key="2">
    <source>
        <dbReference type="Pfam" id="PF09331"/>
    </source>
</evidence>
<dbReference type="AlphaFoldDB" id="A0A8S0T187"/>
<name>A0A8S0T187_OLEEU</name>
<dbReference type="Gramene" id="OE9A019901T1">
    <property type="protein sequence ID" value="OE9A019901C1"/>
    <property type="gene ID" value="OE9A019901"/>
</dbReference>
<feature type="region of interest" description="Disordered" evidence="1">
    <location>
        <begin position="206"/>
        <end position="305"/>
    </location>
</feature>
<dbReference type="PANTHER" id="PTHR48449">
    <property type="entry name" value="DUF1985 DOMAIN-CONTAINING PROTEIN"/>
    <property type="match status" value="1"/>
</dbReference>
<feature type="compositionally biased region" description="Polar residues" evidence="1">
    <location>
        <begin position="274"/>
        <end position="290"/>
    </location>
</feature>
<feature type="compositionally biased region" description="Basic and acidic residues" evidence="1">
    <location>
        <begin position="259"/>
        <end position="271"/>
    </location>
</feature>
<comment type="caution">
    <text evidence="3">The sequence shown here is derived from an EMBL/GenBank/DDBJ whole genome shotgun (WGS) entry which is preliminary data.</text>
</comment>
<feature type="compositionally biased region" description="Acidic residues" evidence="1">
    <location>
        <begin position="248"/>
        <end position="258"/>
    </location>
</feature>
<keyword evidence="4" id="KW-1185">Reference proteome</keyword>
<evidence type="ECO:0000256" key="1">
    <source>
        <dbReference type="SAM" id="MobiDB-lite"/>
    </source>
</evidence>
<protein>
    <recommendedName>
        <fullName evidence="2">DUF1985 domain-containing protein</fullName>
    </recommendedName>
</protein>
<gene>
    <name evidence="3" type="ORF">OLEA9_A019901</name>
</gene>
<accession>A0A8S0T187</accession>
<dbReference type="Proteomes" id="UP000594638">
    <property type="component" value="Unassembled WGS sequence"/>
</dbReference>